<protein>
    <submittedName>
        <fullName evidence="1">Uncharacterized protein</fullName>
    </submittedName>
</protein>
<proteinExistence type="predicted"/>
<organism evidence="1 2">
    <name type="scientific">Ridgeia piscesae</name>
    <name type="common">Tubeworm</name>
    <dbReference type="NCBI Taxonomy" id="27915"/>
    <lineage>
        <taxon>Eukaryota</taxon>
        <taxon>Metazoa</taxon>
        <taxon>Spiralia</taxon>
        <taxon>Lophotrochozoa</taxon>
        <taxon>Annelida</taxon>
        <taxon>Polychaeta</taxon>
        <taxon>Sedentaria</taxon>
        <taxon>Canalipalpata</taxon>
        <taxon>Sabellida</taxon>
        <taxon>Siboglinidae</taxon>
        <taxon>Ridgeia</taxon>
    </lineage>
</organism>
<reference evidence="1" key="1">
    <citation type="journal article" date="2023" name="Mol. Biol. Evol.">
        <title>Third-Generation Sequencing Reveals the Adaptive Role of the Epigenome in Three Deep-Sea Polychaetes.</title>
        <authorList>
            <person name="Perez M."/>
            <person name="Aroh O."/>
            <person name="Sun Y."/>
            <person name="Lan Y."/>
            <person name="Juniper S.K."/>
            <person name="Young C.R."/>
            <person name="Angers B."/>
            <person name="Qian P.Y."/>
        </authorList>
    </citation>
    <scope>NUCLEOTIDE SEQUENCE</scope>
    <source>
        <strain evidence="1">R07B-5</strain>
    </source>
</reference>
<comment type="caution">
    <text evidence="1">The sequence shown here is derived from an EMBL/GenBank/DDBJ whole genome shotgun (WGS) entry which is preliminary data.</text>
</comment>
<gene>
    <name evidence="1" type="ORF">NP493_5660g00000</name>
</gene>
<dbReference type="AlphaFoldDB" id="A0AAD9IUK1"/>
<dbReference type="Proteomes" id="UP001209878">
    <property type="component" value="Unassembled WGS sequence"/>
</dbReference>
<dbReference type="InterPro" id="IPR036514">
    <property type="entry name" value="SGNH_hydro_sf"/>
</dbReference>
<dbReference type="EMBL" id="JAODUO010005658">
    <property type="protein sequence ID" value="KAK2140608.1"/>
    <property type="molecule type" value="Genomic_DNA"/>
</dbReference>
<accession>A0AAD9IUK1</accession>
<keyword evidence="2" id="KW-1185">Reference proteome</keyword>
<dbReference type="Gene3D" id="3.40.50.1110">
    <property type="entry name" value="SGNH hydrolase"/>
    <property type="match status" value="1"/>
</dbReference>
<evidence type="ECO:0000313" key="2">
    <source>
        <dbReference type="Proteomes" id="UP001209878"/>
    </source>
</evidence>
<name>A0AAD9IUK1_RIDPI</name>
<sequence length="126" mass="14234">MKELLTNLEDQPSTEPEYVILSIGINDRENNPVSTSIPNIRKMAAKANQTFPQAIIAIPQINIADHLSNHIKNNLKQLNDSLHKIPDITTIPHLDPNSFETACNDIHWTQRTANTLLAHWLTHLNC</sequence>
<dbReference type="SUPFAM" id="SSF52266">
    <property type="entry name" value="SGNH hydrolase"/>
    <property type="match status" value="1"/>
</dbReference>
<evidence type="ECO:0000313" key="1">
    <source>
        <dbReference type="EMBL" id="KAK2140608.1"/>
    </source>
</evidence>